<dbReference type="STRING" id="400092.PKOR_04870"/>
<evidence type="ECO:0000313" key="3">
    <source>
        <dbReference type="Proteomes" id="UP000033109"/>
    </source>
</evidence>
<dbReference type="AlphaFoldDB" id="A0A0E3UVJ2"/>
<dbReference type="PATRIC" id="fig|400092.3.peg.1088"/>
<feature type="transmembrane region" description="Helical" evidence="1">
    <location>
        <begin position="63"/>
        <end position="86"/>
    </location>
</feature>
<dbReference type="OrthoDB" id="853635at2"/>
<dbReference type="HOGENOM" id="CLU_2118833_0_0_10"/>
<protein>
    <submittedName>
        <fullName evidence="2">Uncharacterized protein</fullName>
    </submittedName>
</protein>
<dbReference type="Proteomes" id="UP000033109">
    <property type="component" value="Chromosome"/>
</dbReference>
<keyword evidence="1" id="KW-0812">Transmembrane</keyword>
<dbReference type="RefSeq" id="WP_046309465.1">
    <property type="nucleotide sequence ID" value="NZ_CBCSCY010000009.1"/>
</dbReference>
<organism evidence="2 3">
    <name type="scientific">Pontibacter korlensis</name>
    <dbReference type="NCBI Taxonomy" id="400092"/>
    <lineage>
        <taxon>Bacteria</taxon>
        <taxon>Pseudomonadati</taxon>
        <taxon>Bacteroidota</taxon>
        <taxon>Cytophagia</taxon>
        <taxon>Cytophagales</taxon>
        <taxon>Hymenobacteraceae</taxon>
        <taxon>Pontibacter</taxon>
    </lineage>
</organism>
<keyword evidence="3" id="KW-1185">Reference proteome</keyword>
<dbReference type="EMBL" id="CP009621">
    <property type="protein sequence ID" value="AKD02577.1"/>
    <property type="molecule type" value="Genomic_DNA"/>
</dbReference>
<name>A0A0E3UVJ2_9BACT</name>
<accession>A0A0E3UVJ2</accession>
<keyword evidence="1" id="KW-1133">Transmembrane helix</keyword>
<evidence type="ECO:0000256" key="1">
    <source>
        <dbReference type="SAM" id="Phobius"/>
    </source>
</evidence>
<gene>
    <name evidence="2" type="ORF">PKOR_04870</name>
</gene>
<reference evidence="2 3" key="1">
    <citation type="journal article" date="2015" name="Sci. Rep.">
        <title>Unraveling adaptation of Pontibacter korlensis to radiation and infertility in desert through complete genome and comparative transcriptomic analysis.</title>
        <authorList>
            <person name="Dai J."/>
            <person name="Dai W."/>
            <person name="Qiu C."/>
            <person name="Yang Z."/>
            <person name="Zhang Y."/>
            <person name="Zhou M."/>
            <person name="Zhang L."/>
            <person name="Fang C."/>
            <person name="Gao Q."/>
            <person name="Yang Q."/>
            <person name="Li X."/>
            <person name="Wang Z."/>
            <person name="Wang Z."/>
            <person name="Jia Z."/>
            <person name="Chen X."/>
        </authorList>
    </citation>
    <scope>NUCLEOTIDE SEQUENCE [LARGE SCALE GENOMIC DNA]</scope>
    <source>
        <strain evidence="2 3">X14-1T</strain>
    </source>
</reference>
<proteinExistence type="predicted"/>
<keyword evidence="1" id="KW-0472">Membrane</keyword>
<sequence length="114" mass="13239">MHKSQLDNIILFTENYCYPFNRIQAFDPYKPDSVRLITTRLFRIVRTGYVKANNVEQELKQKAGIFDTLMFVPIAFALVSLFGVAMRNNKEQLLNAAVMNVLLSLILLWIMGYF</sequence>
<feature type="transmembrane region" description="Helical" evidence="1">
    <location>
        <begin position="93"/>
        <end position="112"/>
    </location>
</feature>
<evidence type="ECO:0000313" key="2">
    <source>
        <dbReference type="EMBL" id="AKD02577.1"/>
    </source>
</evidence>
<dbReference type="KEGG" id="pko:PKOR_04870"/>